<dbReference type="STRING" id="205917.A0A4Y9Y4W9"/>
<feature type="transmembrane region" description="Helical" evidence="3">
    <location>
        <begin position="378"/>
        <end position="402"/>
    </location>
</feature>
<keyword evidence="3" id="KW-0472">Membrane</keyword>
<dbReference type="Pfam" id="PF10181">
    <property type="entry name" value="PIG-H"/>
    <property type="match status" value="1"/>
</dbReference>
<evidence type="ECO:0000313" key="6">
    <source>
        <dbReference type="Proteomes" id="UP000298327"/>
    </source>
</evidence>
<keyword evidence="3" id="KW-1133">Transmembrane helix</keyword>
<dbReference type="GO" id="GO:0006506">
    <property type="term" value="P:GPI anchor biosynthetic process"/>
    <property type="evidence" value="ECO:0007669"/>
    <property type="project" value="UniProtKB-UniPathway"/>
</dbReference>
<accession>A0A4Y9Y4W9</accession>
<feature type="domain" description="Phosphatidylinositol N-acetylglucosaminyltransferase subunit H conserved" evidence="4">
    <location>
        <begin position="412"/>
        <end position="481"/>
    </location>
</feature>
<organism evidence="5 6">
    <name type="scientific">Dentipellis fragilis</name>
    <dbReference type="NCBI Taxonomy" id="205917"/>
    <lineage>
        <taxon>Eukaryota</taxon>
        <taxon>Fungi</taxon>
        <taxon>Dikarya</taxon>
        <taxon>Basidiomycota</taxon>
        <taxon>Agaricomycotina</taxon>
        <taxon>Agaricomycetes</taxon>
        <taxon>Russulales</taxon>
        <taxon>Hericiaceae</taxon>
        <taxon>Dentipellis</taxon>
    </lineage>
</organism>
<evidence type="ECO:0000313" key="5">
    <source>
        <dbReference type="EMBL" id="TFY56461.1"/>
    </source>
</evidence>
<evidence type="ECO:0000256" key="1">
    <source>
        <dbReference type="ARBA" id="ARBA00004687"/>
    </source>
</evidence>
<proteinExistence type="inferred from homology"/>
<dbReference type="PANTHER" id="PTHR15231">
    <property type="entry name" value="PHOSPHATIDYLINOSITOL N-ACETYLGLUCOSAMINYLTRANSFERASE SUBUNIT H"/>
    <property type="match status" value="1"/>
</dbReference>
<dbReference type="AlphaFoldDB" id="A0A4Y9Y4W9"/>
<comment type="caution">
    <text evidence="5">The sequence shown here is derived from an EMBL/GenBank/DDBJ whole genome shotgun (WGS) entry which is preliminary data.</text>
</comment>
<dbReference type="PANTHER" id="PTHR15231:SF1">
    <property type="entry name" value="PHOSPHATIDYLINOSITOL N-ACETYLGLUCOSAMINYLTRANSFERASE SUBUNIT H"/>
    <property type="match status" value="1"/>
</dbReference>
<evidence type="ECO:0000259" key="4">
    <source>
        <dbReference type="Pfam" id="PF10181"/>
    </source>
</evidence>
<dbReference type="UniPathway" id="UPA00196"/>
<reference evidence="5 6" key="1">
    <citation type="submission" date="2019-02" db="EMBL/GenBank/DDBJ databases">
        <title>Genome sequencing of the rare red list fungi Dentipellis fragilis.</title>
        <authorList>
            <person name="Buettner E."/>
            <person name="Kellner H."/>
        </authorList>
    </citation>
    <scope>NUCLEOTIDE SEQUENCE [LARGE SCALE GENOMIC DNA]</scope>
    <source>
        <strain evidence="5 6">DSM 105465</strain>
    </source>
</reference>
<dbReference type="OrthoDB" id="6256716at2759"/>
<evidence type="ECO:0000256" key="2">
    <source>
        <dbReference type="ARBA" id="ARBA00009610"/>
    </source>
</evidence>
<keyword evidence="3" id="KW-0812">Transmembrane</keyword>
<evidence type="ECO:0000256" key="3">
    <source>
        <dbReference type="SAM" id="Phobius"/>
    </source>
</evidence>
<gene>
    <name evidence="5" type="ORF">EVG20_g8918</name>
</gene>
<name>A0A4Y9Y4W9_9AGAM</name>
<keyword evidence="6" id="KW-1185">Reference proteome</keyword>
<comment type="similarity">
    <text evidence="2">Belongs to the PIGH family.</text>
</comment>
<dbReference type="GO" id="GO:0000506">
    <property type="term" value="C:glycosylphosphatidylinositol-N-acetylglucosaminyltransferase (GPI-GnT) complex"/>
    <property type="evidence" value="ECO:0007669"/>
    <property type="project" value="InterPro"/>
</dbReference>
<protein>
    <recommendedName>
        <fullName evidence="4">Phosphatidylinositol N-acetylglucosaminyltransferase subunit H conserved domain-containing protein</fullName>
    </recommendedName>
</protein>
<dbReference type="EMBL" id="SEOQ01000826">
    <property type="protein sequence ID" value="TFY56461.1"/>
    <property type="molecule type" value="Genomic_DNA"/>
</dbReference>
<dbReference type="Proteomes" id="UP000298327">
    <property type="component" value="Unassembled WGS sequence"/>
</dbReference>
<comment type="pathway">
    <text evidence="1">Glycolipid biosynthesis; glycosylphosphatidylinositol-anchor biosynthesis.</text>
</comment>
<sequence length="506" mass="57297">MEVAVAVAVPEFAMTDKHDGILGPLITKYHRRLSGMSSLSLTTINYILAFHYHPQEAEAAERRETILLSFSTKVMMFLQGDQVFYLRLLPGMGAQMSEEVFNFVAFGEWPCPGAVPDWTDDIPVVPNRSRWWMIRLISMQFFYKSPQGKPKRIMIKDQYVGDYKPNGDEGINVTVDSGSCNTWLPKGGTYIKDIFTQHSDDKSVPAHILEHYFNNGNMAQMWVRFTFKGIGTSTTSVVTSALTFLTGGYEPGKYEPSDSRIPTSAVECLVRDTRKAQSSYLIPPILGQLVCHSSVGHVTVPVVFKEARAKRFLQVFRNLCMQRTRPLPNTNPELLLIKSPGPSREYRVENRRLDYEGGVQGAFGLTRGDIGAITLATILWPLVFPHVIPCAIIGFVTTWLAYRKCTQILWESVLVIPRGIQLETHRGFPPYPLFASRNFIPLVAFQDLIINEGLRRWDIRYYIAVLQTSPDGTSKLQIAFENLLPRLPVLLEVYHDILDHLSKHVQ</sequence>
<dbReference type="InterPro" id="IPR044215">
    <property type="entry name" value="PIG-H"/>
</dbReference>
<dbReference type="InterPro" id="IPR019328">
    <property type="entry name" value="PIGH-H_dom"/>
</dbReference>